<comment type="caution">
    <text evidence="2">The sequence shown here is derived from an EMBL/GenBank/DDBJ whole genome shotgun (WGS) entry which is preliminary data.</text>
</comment>
<accession>A0ABP9Z072</accession>
<keyword evidence="3" id="KW-1185">Reference proteome</keyword>
<feature type="compositionally biased region" description="Acidic residues" evidence="1">
    <location>
        <begin position="644"/>
        <end position="653"/>
    </location>
</feature>
<dbReference type="Proteomes" id="UP001473302">
    <property type="component" value="Unassembled WGS sequence"/>
</dbReference>
<gene>
    <name evidence="2" type="ORF">MFLAVUS_005970</name>
</gene>
<evidence type="ECO:0000313" key="3">
    <source>
        <dbReference type="Proteomes" id="UP001473302"/>
    </source>
</evidence>
<evidence type="ECO:0000256" key="1">
    <source>
        <dbReference type="SAM" id="MobiDB-lite"/>
    </source>
</evidence>
<protein>
    <submittedName>
        <fullName evidence="2">Uncharacterized protein</fullName>
    </submittedName>
</protein>
<evidence type="ECO:0000313" key="2">
    <source>
        <dbReference type="EMBL" id="GAA5812514.1"/>
    </source>
</evidence>
<sequence>MQTLPNILILAKMTEATLYIENNFTTFNALNFCKHFSFNSKKQAISAFESSIVRIGKRNLKTKGCNRLLIIWARSFNKIKIIELFTSIQTTQYFYDRNRKLLLLEAKNYQISTQRQKFDDLNRDIEQDENINVVTNVNSTLTDEESTALESTFTTDNNELHDTIDCNVYMSKLKEDFKKTYNKMKENKKWYLNTGKCVEDEVYCFGMQCSVEHQAHSFIVDTSDRNWAKYEVFTDNELNEIRLYNQKKTPEMPKELRDYLNRFNKTTTSSIRQEIFKKMDMDEDFDPEQHFDYDWIRNTCYNLLMEFEAGSLKVPHNEEWFKAHVWNFNDTIFNHSNIEVARGEVASVSSALRKNKGRMCDGIDIYRKKMGSKCDMLFRDATQLYEYGTSETGSKYDGDTGTKLLNEGYLKVPKTLKDMLDNLYALYPDISFDTLEVIGYVHAGLFCQVLRVDRPTQYTTRVTRLEPSIIRSEVFKFGSSVLPAIYKSYIVREVVLSVQNICNASEISPNTQDSSWLLSCVKRSHNDIPIPQTSTSNELRAKRTRNNKPNENTNADVPELLKNKFDFSTPELRLKGVVIGSIPSNGKVMWQVRLDELPHHSYTFSGTTIKYEGPKGPPRPVLAVVEAATSSHTVAEDNNGSNNDSEEEEEEIIDTTVPTDDWIMNHVTVNARKTN</sequence>
<proteinExistence type="predicted"/>
<reference evidence="2 3" key="1">
    <citation type="submission" date="2024-04" db="EMBL/GenBank/DDBJ databases">
        <title>genome sequences of Mucor flavus KT1a and Helicostylum pulchrum KT1b strains isolated from the surface of a dry-aged beef.</title>
        <authorList>
            <person name="Toyotome T."/>
            <person name="Hosono M."/>
            <person name="Torimaru M."/>
            <person name="Fukuda K."/>
            <person name="Mikami N."/>
        </authorList>
    </citation>
    <scope>NUCLEOTIDE SEQUENCE [LARGE SCALE GENOMIC DNA]</scope>
    <source>
        <strain evidence="2 3">KT1a</strain>
    </source>
</reference>
<organism evidence="2 3">
    <name type="scientific">Mucor flavus</name>
    <dbReference type="NCBI Taxonomy" id="439312"/>
    <lineage>
        <taxon>Eukaryota</taxon>
        <taxon>Fungi</taxon>
        <taxon>Fungi incertae sedis</taxon>
        <taxon>Mucoromycota</taxon>
        <taxon>Mucoromycotina</taxon>
        <taxon>Mucoromycetes</taxon>
        <taxon>Mucorales</taxon>
        <taxon>Mucorineae</taxon>
        <taxon>Mucoraceae</taxon>
        <taxon>Mucor</taxon>
    </lineage>
</organism>
<feature type="region of interest" description="Disordered" evidence="1">
    <location>
        <begin position="528"/>
        <end position="556"/>
    </location>
</feature>
<dbReference type="EMBL" id="BAABUK010000013">
    <property type="protein sequence ID" value="GAA5812514.1"/>
    <property type="molecule type" value="Genomic_DNA"/>
</dbReference>
<name>A0ABP9Z072_9FUNG</name>
<feature type="region of interest" description="Disordered" evidence="1">
    <location>
        <begin position="631"/>
        <end position="653"/>
    </location>
</feature>